<gene>
    <name evidence="6" type="ORF">GCM10009802_06420</name>
</gene>
<evidence type="ECO:0000313" key="7">
    <source>
        <dbReference type="Proteomes" id="UP001500443"/>
    </source>
</evidence>
<dbReference type="RefSeq" id="WP_344287631.1">
    <property type="nucleotide sequence ID" value="NZ_BAAAPF010000007.1"/>
</dbReference>
<evidence type="ECO:0000259" key="5">
    <source>
        <dbReference type="Pfam" id="PF13458"/>
    </source>
</evidence>
<dbReference type="PANTHER" id="PTHR47235:SF1">
    <property type="entry name" value="BLR6548 PROTEIN"/>
    <property type="match status" value="1"/>
</dbReference>
<comment type="caution">
    <text evidence="6">The sequence shown here is derived from an EMBL/GenBank/DDBJ whole genome shotgun (WGS) entry which is preliminary data.</text>
</comment>
<protein>
    <submittedName>
        <fullName evidence="6">ABC transporter substrate-binding protein</fullName>
    </submittedName>
</protein>
<dbReference type="InterPro" id="IPR028081">
    <property type="entry name" value="Leu-bd"/>
</dbReference>
<dbReference type="PANTHER" id="PTHR47235">
    <property type="entry name" value="BLR6548 PROTEIN"/>
    <property type="match status" value="1"/>
</dbReference>
<feature type="signal peptide" evidence="4">
    <location>
        <begin position="1"/>
        <end position="32"/>
    </location>
</feature>
<evidence type="ECO:0000256" key="1">
    <source>
        <dbReference type="ARBA" id="ARBA00010062"/>
    </source>
</evidence>
<evidence type="ECO:0000256" key="3">
    <source>
        <dbReference type="SAM" id="MobiDB-lite"/>
    </source>
</evidence>
<comment type="similarity">
    <text evidence="1">Belongs to the leucine-binding protein family.</text>
</comment>
<sequence>MLKTPYRHHTVRRQRPRLAAVAAIAATLALTAAGCSGKANDDDAAEGDGGGSELRVGDGVTATTVPLGVLTDMTGVYATLGKSVTQAQQLYFDRFNADGGVCGRTVELTVRDHGYDPQKAVSAYTELEPEVLGFPQFIGSPYVAAVKDRIDGQDKGLVIPQAWSATLLGSENIRQIGATYDMEMINAVDFLVRQGAVGKGDRIGHVYFEGDYGENALAGSEYAAEAAGLTVVGKKIKATDQDMTAQVTSLAKAEVSAVLMSAGPRQSASLAGVAAASGLDVPIVGSNPTFAPQLLETAAGPALLKNFHVSTSTLPIGSPEPGPAELAAAYEKEYPGELLDTGVIAGWSAADLFGEALQRACKAKNLTREGVTEALLSIDSMDTGFGITHDFSDPAEPSTRESLILRPDAEAKGGMVVAEEAFTATAAADYAVAGAEG</sequence>
<dbReference type="SUPFAM" id="SSF53822">
    <property type="entry name" value="Periplasmic binding protein-like I"/>
    <property type="match status" value="1"/>
</dbReference>
<dbReference type="Pfam" id="PF13458">
    <property type="entry name" value="Peripla_BP_6"/>
    <property type="match status" value="1"/>
</dbReference>
<keyword evidence="2 4" id="KW-0732">Signal</keyword>
<dbReference type="PROSITE" id="PS51257">
    <property type="entry name" value="PROKAR_LIPOPROTEIN"/>
    <property type="match status" value="1"/>
</dbReference>
<name>A0ABP5J3K6_9ACTN</name>
<evidence type="ECO:0000256" key="4">
    <source>
        <dbReference type="SAM" id="SignalP"/>
    </source>
</evidence>
<organism evidence="6 7">
    <name type="scientific">Streptomyces synnematoformans</name>
    <dbReference type="NCBI Taxonomy" id="415721"/>
    <lineage>
        <taxon>Bacteria</taxon>
        <taxon>Bacillati</taxon>
        <taxon>Actinomycetota</taxon>
        <taxon>Actinomycetes</taxon>
        <taxon>Kitasatosporales</taxon>
        <taxon>Streptomycetaceae</taxon>
        <taxon>Streptomyces</taxon>
    </lineage>
</organism>
<feature type="domain" description="Leucine-binding protein" evidence="5">
    <location>
        <begin position="64"/>
        <end position="392"/>
    </location>
</feature>
<feature type="chain" id="PRO_5045595743" evidence="4">
    <location>
        <begin position="33"/>
        <end position="437"/>
    </location>
</feature>
<evidence type="ECO:0000256" key="2">
    <source>
        <dbReference type="ARBA" id="ARBA00022729"/>
    </source>
</evidence>
<proteinExistence type="inferred from homology"/>
<feature type="region of interest" description="Disordered" evidence="3">
    <location>
        <begin position="36"/>
        <end position="57"/>
    </location>
</feature>
<dbReference type="Gene3D" id="3.40.50.2300">
    <property type="match status" value="2"/>
</dbReference>
<evidence type="ECO:0000313" key="6">
    <source>
        <dbReference type="EMBL" id="GAA2109859.1"/>
    </source>
</evidence>
<dbReference type="Proteomes" id="UP001500443">
    <property type="component" value="Unassembled WGS sequence"/>
</dbReference>
<accession>A0ABP5J3K6</accession>
<reference evidence="7" key="1">
    <citation type="journal article" date="2019" name="Int. J. Syst. Evol. Microbiol.">
        <title>The Global Catalogue of Microorganisms (GCM) 10K type strain sequencing project: providing services to taxonomists for standard genome sequencing and annotation.</title>
        <authorList>
            <consortium name="The Broad Institute Genomics Platform"/>
            <consortium name="The Broad Institute Genome Sequencing Center for Infectious Disease"/>
            <person name="Wu L."/>
            <person name="Ma J."/>
        </authorList>
    </citation>
    <scope>NUCLEOTIDE SEQUENCE [LARGE SCALE GENOMIC DNA]</scope>
    <source>
        <strain evidence="7">JCM 15481</strain>
    </source>
</reference>
<keyword evidence="7" id="KW-1185">Reference proteome</keyword>
<dbReference type="InterPro" id="IPR028082">
    <property type="entry name" value="Peripla_BP_I"/>
</dbReference>
<dbReference type="EMBL" id="BAAAPF010000007">
    <property type="protein sequence ID" value="GAA2109859.1"/>
    <property type="molecule type" value="Genomic_DNA"/>
</dbReference>